<dbReference type="Proteomes" id="UP000179441">
    <property type="component" value="Unassembled WGS sequence"/>
</dbReference>
<reference evidence="1 2" key="1">
    <citation type="submission" date="2016-10" db="EMBL/GenBank/DDBJ databases">
        <title>Evaluation of Human, Veterinary and Environmental Mycobacterium chelonae Isolates by Core Genome Phylogenomic Analysis, Targeted Gene Comparison, and Anti-microbial Susceptibility Patterns: A Tale of Mistaken Identities.</title>
        <authorList>
            <person name="Fogelson S.B."/>
            <person name="Camus A.C."/>
            <person name="Lorenz W."/>
            <person name="Vasireddy R."/>
            <person name="Vasireddy S."/>
            <person name="Smith T."/>
            <person name="Brown-Elliott B.A."/>
            <person name="Wallace R.J.Jr."/>
            <person name="Hasan N.A."/>
            <person name="Reischl U."/>
            <person name="Sanchez S."/>
        </authorList>
    </citation>
    <scope>NUCLEOTIDE SEQUENCE [LARGE SCALE GENOMIC DNA]</scope>
    <source>
        <strain evidence="1 2">15518</strain>
    </source>
</reference>
<evidence type="ECO:0000313" key="2">
    <source>
        <dbReference type="Proteomes" id="UP000179441"/>
    </source>
</evidence>
<sequence length="140" mass="15533">MPFHPEPVEASSDFYTRAPIVLVGCSEFDVSVDTLWETVESFEWMPFITAPWKPTAAPGLGSRRRLSLGPLLISTEFVTHIDSGKEIAFYLEELPIPGIRAVAEKLTLTDLGHDRSALTYRIAVAPKLFPDVHLRLVAAL</sequence>
<dbReference type="SUPFAM" id="SSF55961">
    <property type="entry name" value="Bet v1-like"/>
    <property type="match status" value="1"/>
</dbReference>
<comment type="caution">
    <text evidence="1">The sequence shown here is derived from an EMBL/GenBank/DDBJ whole genome shotgun (WGS) entry which is preliminary data.</text>
</comment>
<accession>A0A1S1LY57</accession>
<name>A0A1S1LY57_MYCCH</name>
<gene>
    <name evidence="1" type="ORF">BKG84_26145</name>
</gene>
<organism evidence="1 2">
    <name type="scientific">Mycobacteroides chelonae</name>
    <name type="common">Mycobacterium chelonae</name>
    <dbReference type="NCBI Taxonomy" id="1774"/>
    <lineage>
        <taxon>Bacteria</taxon>
        <taxon>Bacillati</taxon>
        <taxon>Actinomycetota</taxon>
        <taxon>Actinomycetes</taxon>
        <taxon>Mycobacteriales</taxon>
        <taxon>Mycobacteriaceae</taxon>
        <taxon>Mycobacteroides</taxon>
    </lineage>
</organism>
<dbReference type="RefSeq" id="WP_070952909.1">
    <property type="nucleotide sequence ID" value="NZ_MLIS01000067.1"/>
</dbReference>
<feature type="non-terminal residue" evidence="1">
    <location>
        <position position="140"/>
    </location>
</feature>
<protein>
    <recommendedName>
        <fullName evidence="3">SRPBCC family protein</fullName>
    </recommendedName>
</protein>
<evidence type="ECO:0008006" key="3">
    <source>
        <dbReference type="Google" id="ProtNLM"/>
    </source>
</evidence>
<evidence type="ECO:0000313" key="1">
    <source>
        <dbReference type="EMBL" id="OHU75860.1"/>
    </source>
</evidence>
<keyword evidence="2" id="KW-1185">Reference proteome</keyword>
<dbReference type="EMBL" id="MLIS01000067">
    <property type="protein sequence ID" value="OHU75860.1"/>
    <property type="molecule type" value="Genomic_DNA"/>
</dbReference>
<proteinExistence type="predicted"/>
<dbReference type="AlphaFoldDB" id="A0A1S1LY57"/>